<dbReference type="InterPro" id="IPR053376">
    <property type="entry name" value="Serine_acetyltransferase"/>
</dbReference>
<evidence type="ECO:0000256" key="1">
    <source>
        <dbReference type="ARBA" id="ARBA00004876"/>
    </source>
</evidence>
<gene>
    <name evidence="9" type="ORF">OP10G_0960</name>
</gene>
<dbReference type="RefSeq" id="WP_025227028.1">
    <property type="nucleotide sequence ID" value="NZ_CP007139.1"/>
</dbReference>
<dbReference type="InterPro" id="IPR042122">
    <property type="entry name" value="Ser_AcTrfase_N_sf"/>
</dbReference>
<protein>
    <recommendedName>
        <fullName evidence="3">serine O-acetyltransferase</fullName>
        <ecNumber evidence="3">2.3.1.30</ecNumber>
    </recommendedName>
</protein>
<comment type="catalytic activity">
    <reaction evidence="8">
        <text>L-serine + acetyl-CoA = O-acetyl-L-serine + CoA</text>
        <dbReference type="Rhea" id="RHEA:24560"/>
        <dbReference type="ChEBI" id="CHEBI:33384"/>
        <dbReference type="ChEBI" id="CHEBI:57287"/>
        <dbReference type="ChEBI" id="CHEBI:57288"/>
        <dbReference type="ChEBI" id="CHEBI:58340"/>
        <dbReference type="EC" id="2.3.1.30"/>
    </reaction>
</comment>
<keyword evidence="10" id="KW-1185">Reference proteome</keyword>
<dbReference type="Gene3D" id="1.10.3130.10">
    <property type="entry name" value="serine acetyltransferase, domain 1"/>
    <property type="match status" value="1"/>
</dbReference>
<evidence type="ECO:0000313" key="9">
    <source>
        <dbReference type="EMBL" id="AIE84328.1"/>
    </source>
</evidence>
<dbReference type="Gene3D" id="2.160.10.10">
    <property type="entry name" value="Hexapeptide repeat proteins"/>
    <property type="match status" value="1"/>
</dbReference>
<sequence>MTDQTTTAFASRLARERADHPFPTAFRTWPERFTEASLGILFPHFAQQDLTDAHALDASIENLRGCVEETVGALNHPTLRSASVASAFVEGLEEIYDALHADAQALFENDPAAESIDQVIFSYPGFYATAIYRLANSLHRLGVPLLPRMVSEQAHTRCGIDIHPAAQIGRSFFIDHGTGIVVGESAVIGDRVKLYQGVTLGAHQVHKRLAGTKRHPTIEDDVVIYAHATILGDIVIGSRSIIGGNVWVTEGVPPNSVVAIRNTVRSKAAEVSQSSIAEFSI</sequence>
<dbReference type="STRING" id="661478.OP10G_0960"/>
<keyword evidence="6" id="KW-0198">Cysteine biosynthesis</keyword>
<dbReference type="PANTHER" id="PTHR42811">
    <property type="entry name" value="SERINE ACETYLTRANSFERASE"/>
    <property type="match status" value="1"/>
</dbReference>
<dbReference type="NCBIfam" id="NF041874">
    <property type="entry name" value="EPS_EpsC"/>
    <property type="match status" value="1"/>
</dbReference>
<dbReference type="InterPro" id="IPR001451">
    <property type="entry name" value="Hexapep"/>
</dbReference>
<dbReference type="InterPro" id="IPR011004">
    <property type="entry name" value="Trimer_LpxA-like_sf"/>
</dbReference>
<dbReference type="eggNOG" id="COG1045">
    <property type="taxonomic scope" value="Bacteria"/>
</dbReference>
<dbReference type="EMBL" id="CP007139">
    <property type="protein sequence ID" value="AIE84328.1"/>
    <property type="molecule type" value="Genomic_DNA"/>
</dbReference>
<dbReference type="OrthoDB" id="9801456at2"/>
<evidence type="ECO:0000256" key="5">
    <source>
        <dbReference type="ARBA" id="ARBA00022679"/>
    </source>
</evidence>
<dbReference type="EC" id="2.3.1.30" evidence="3"/>
<evidence type="ECO:0000256" key="7">
    <source>
        <dbReference type="ARBA" id="ARBA00023315"/>
    </source>
</evidence>
<proteinExistence type="inferred from homology"/>
<dbReference type="KEGG" id="fgi:OP10G_0960"/>
<dbReference type="Proteomes" id="UP000027982">
    <property type="component" value="Chromosome"/>
</dbReference>
<dbReference type="GO" id="GO:0019344">
    <property type="term" value="P:cysteine biosynthetic process"/>
    <property type="evidence" value="ECO:0007669"/>
    <property type="project" value="UniProtKB-KW"/>
</dbReference>
<dbReference type="HOGENOM" id="CLU_051638_1_1_0"/>
<dbReference type="GO" id="GO:0009001">
    <property type="term" value="F:serine O-acetyltransferase activity"/>
    <property type="evidence" value="ECO:0007669"/>
    <property type="project" value="UniProtKB-EC"/>
</dbReference>
<reference evidence="9 10" key="1">
    <citation type="journal article" date="2014" name="PLoS ONE">
        <title>The first complete genome sequence of the class fimbriimonadia in the phylum armatimonadetes.</title>
        <authorList>
            <person name="Hu Z.Y."/>
            <person name="Wang Y.Z."/>
            <person name="Im W.T."/>
            <person name="Wang S.Y."/>
            <person name="Zhao G.P."/>
            <person name="Zheng H.J."/>
            <person name="Quan Z.X."/>
        </authorList>
    </citation>
    <scope>NUCLEOTIDE SEQUENCE [LARGE SCALE GENOMIC DNA]</scope>
    <source>
        <strain evidence="9">Gsoil 348</strain>
    </source>
</reference>
<keyword evidence="4" id="KW-0028">Amino-acid biosynthesis</keyword>
<evidence type="ECO:0000256" key="2">
    <source>
        <dbReference type="ARBA" id="ARBA00007274"/>
    </source>
</evidence>
<dbReference type="Pfam" id="PF00132">
    <property type="entry name" value="Hexapep"/>
    <property type="match status" value="1"/>
</dbReference>
<comment type="similarity">
    <text evidence="2">Belongs to the transferase hexapeptide repeat family.</text>
</comment>
<dbReference type="CDD" id="cd03354">
    <property type="entry name" value="LbH_SAT"/>
    <property type="match status" value="1"/>
</dbReference>
<evidence type="ECO:0000313" key="10">
    <source>
        <dbReference type="Proteomes" id="UP000027982"/>
    </source>
</evidence>
<evidence type="ECO:0000256" key="3">
    <source>
        <dbReference type="ARBA" id="ARBA00013266"/>
    </source>
</evidence>
<dbReference type="InterPro" id="IPR045304">
    <property type="entry name" value="LbH_SAT"/>
</dbReference>
<dbReference type="SUPFAM" id="SSF51161">
    <property type="entry name" value="Trimeric LpxA-like enzymes"/>
    <property type="match status" value="1"/>
</dbReference>
<keyword evidence="5 9" id="KW-0808">Transferase</keyword>
<evidence type="ECO:0000256" key="6">
    <source>
        <dbReference type="ARBA" id="ARBA00023192"/>
    </source>
</evidence>
<keyword evidence="7" id="KW-0012">Acyltransferase</keyword>
<comment type="pathway">
    <text evidence="1">Amino-acid biosynthesis; L-cysteine biosynthesis; L-cysteine from L-serine: step 1/2.</text>
</comment>
<accession>A0A068NL72</accession>
<evidence type="ECO:0000256" key="8">
    <source>
        <dbReference type="ARBA" id="ARBA00049486"/>
    </source>
</evidence>
<name>A0A068NL72_FIMGI</name>
<evidence type="ECO:0000256" key="4">
    <source>
        <dbReference type="ARBA" id="ARBA00022605"/>
    </source>
</evidence>
<organism evidence="9 10">
    <name type="scientific">Fimbriimonas ginsengisoli Gsoil 348</name>
    <dbReference type="NCBI Taxonomy" id="661478"/>
    <lineage>
        <taxon>Bacteria</taxon>
        <taxon>Bacillati</taxon>
        <taxon>Armatimonadota</taxon>
        <taxon>Fimbriimonadia</taxon>
        <taxon>Fimbriimonadales</taxon>
        <taxon>Fimbriimonadaceae</taxon>
        <taxon>Fimbriimonas</taxon>
    </lineage>
</organism>
<dbReference type="AlphaFoldDB" id="A0A068NL72"/>